<protein>
    <recommendedName>
        <fullName evidence="3">DEUBAD domain-containing protein</fullName>
    </recommendedName>
</protein>
<evidence type="ECO:0000313" key="5">
    <source>
        <dbReference type="Proteomes" id="UP000774326"/>
    </source>
</evidence>
<dbReference type="InterPro" id="IPR032368">
    <property type="entry name" value="RPN13_DEUBAD"/>
</dbReference>
<dbReference type="InterPro" id="IPR038108">
    <property type="entry name" value="RPN13_DEUBAD_sf"/>
</dbReference>
<comment type="subcellular location">
    <subcellularLocation>
        <location evidence="1">Nucleus</location>
    </subcellularLocation>
</comment>
<keyword evidence="5" id="KW-1185">Reference proteome</keyword>
<organism evidence="4 5">
    <name type="scientific">Wickerhamomyces pijperi</name>
    <name type="common">Yeast</name>
    <name type="synonym">Pichia pijperi</name>
    <dbReference type="NCBI Taxonomy" id="599730"/>
    <lineage>
        <taxon>Eukaryota</taxon>
        <taxon>Fungi</taxon>
        <taxon>Dikarya</taxon>
        <taxon>Ascomycota</taxon>
        <taxon>Saccharomycotina</taxon>
        <taxon>Saccharomycetes</taxon>
        <taxon>Phaffomycetales</taxon>
        <taxon>Wickerhamomycetaceae</taxon>
        <taxon>Wickerhamomyces</taxon>
    </lineage>
</organism>
<dbReference type="Pfam" id="PF16550">
    <property type="entry name" value="RPN13_C"/>
    <property type="match status" value="1"/>
</dbReference>
<sequence>LTPEAIQSLLDNITDIQLQKLYSFLPEDQEKSKENLRSVLYSSFFKRSAGELTSALNNGGGFTVSRALGHPYEGEGIAAYLNSLFKEVNKKE</sequence>
<comment type="caution">
    <text evidence="4">The sequence shown here is derived from an EMBL/GenBank/DDBJ whole genome shotgun (WGS) entry which is preliminary data.</text>
</comment>
<dbReference type="Proteomes" id="UP000774326">
    <property type="component" value="Unassembled WGS sequence"/>
</dbReference>
<dbReference type="AlphaFoldDB" id="A0A9P8Q9N6"/>
<proteinExistence type="predicted"/>
<accession>A0A9P8Q9N6</accession>
<feature type="domain" description="DEUBAD" evidence="3">
    <location>
        <begin position="1"/>
        <end position="92"/>
    </location>
</feature>
<dbReference type="GO" id="GO:0005634">
    <property type="term" value="C:nucleus"/>
    <property type="evidence" value="ECO:0007669"/>
    <property type="project" value="UniProtKB-SubCell"/>
</dbReference>
<reference evidence="4" key="1">
    <citation type="journal article" date="2021" name="Open Biol.">
        <title>Shared evolutionary footprints suggest mitochondrial oxidative damage underlies multiple complex I losses in fungi.</title>
        <authorList>
            <person name="Schikora-Tamarit M.A."/>
            <person name="Marcet-Houben M."/>
            <person name="Nosek J."/>
            <person name="Gabaldon T."/>
        </authorList>
    </citation>
    <scope>NUCLEOTIDE SEQUENCE</scope>
    <source>
        <strain evidence="4">CBS2887</strain>
    </source>
</reference>
<name>A0A9P8Q9N6_WICPI</name>
<reference evidence="4" key="2">
    <citation type="submission" date="2021-01" db="EMBL/GenBank/DDBJ databases">
        <authorList>
            <person name="Schikora-Tamarit M.A."/>
        </authorList>
    </citation>
    <scope>NUCLEOTIDE SEQUENCE</scope>
    <source>
        <strain evidence="4">CBS2887</strain>
    </source>
</reference>
<dbReference type="PROSITE" id="PS51916">
    <property type="entry name" value="DEUBAD"/>
    <property type="match status" value="1"/>
</dbReference>
<keyword evidence="2" id="KW-0539">Nucleus</keyword>
<dbReference type="OrthoDB" id="340431at2759"/>
<evidence type="ECO:0000256" key="1">
    <source>
        <dbReference type="ARBA" id="ARBA00004123"/>
    </source>
</evidence>
<feature type="non-terminal residue" evidence="4">
    <location>
        <position position="1"/>
    </location>
</feature>
<dbReference type="Gene3D" id="1.10.2020.20">
    <property type="match status" value="1"/>
</dbReference>
<evidence type="ECO:0000256" key="2">
    <source>
        <dbReference type="ARBA" id="ARBA00023242"/>
    </source>
</evidence>
<dbReference type="InterPro" id="IPR044867">
    <property type="entry name" value="DEUBAD_dom"/>
</dbReference>
<evidence type="ECO:0000313" key="4">
    <source>
        <dbReference type="EMBL" id="KAH3685495.1"/>
    </source>
</evidence>
<dbReference type="EMBL" id="JAEUBG010001969">
    <property type="protein sequence ID" value="KAH3685495.1"/>
    <property type="molecule type" value="Genomic_DNA"/>
</dbReference>
<evidence type="ECO:0000259" key="3">
    <source>
        <dbReference type="PROSITE" id="PS51916"/>
    </source>
</evidence>
<gene>
    <name evidence="4" type="ORF">WICPIJ_003530</name>
</gene>